<evidence type="ECO:0008006" key="2">
    <source>
        <dbReference type="Google" id="ProtNLM"/>
    </source>
</evidence>
<dbReference type="InterPro" id="IPR021732">
    <property type="entry name" value="DUF3301"/>
</dbReference>
<dbReference type="AlphaFoldDB" id="A0A0F9PP52"/>
<organism evidence="1">
    <name type="scientific">marine sediment metagenome</name>
    <dbReference type="NCBI Taxonomy" id="412755"/>
    <lineage>
        <taxon>unclassified sequences</taxon>
        <taxon>metagenomes</taxon>
        <taxon>ecological metagenomes</taxon>
    </lineage>
</organism>
<reference evidence="1" key="1">
    <citation type="journal article" date="2015" name="Nature">
        <title>Complex archaea that bridge the gap between prokaryotes and eukaryotes.</title>
        <authorList>
            <person name="Spang A."/>
            <person name="Saw J.H."/>
            <person name="Jorgensen S.L."/>
            <person name="Zaremba-Niedzwiedzka K."/>
            <person name="Martijn J."/>
            <person name="Lind A.E."/>
            <person name="van Eijk R."/>
            <person name="Schleper C."/>
            <person name="Guy L."/>
            <person name="Ettema T.J."/>
        </authorList>
    </citation>
    <scope>NUCLEOTIDE SEQUENCE</scope>
</reference>
<name>A0A0F9PP52_9ZZZZ</name>
<sequence>MNDSVIACLILLVLAWFWWESRGVAERATNAARTYCANAGVSFLNDTVFWQKIRLKRNRQGRIVLQRFYRFEFASDMQQRYRGEVIMLGKQIESIKMDVFRAS</sequence>
<accession>A0A0F9PP52</accession>
<gene>
    <name evidence="1" type="ORF">LCGC14_0818700</name>
</gene>
<dbReference type="Pfam" id="PF11743">
    <property type="entry name" value="DUF3301"/>
    <property type="match status" value="1"/>
</dbReference>
<proteinExistence type="predicted"/>
<dbReference type="EMBL" id="LAZR01002288">
    <property type="protein sequence ID" value="KKN31964.1"/>
    <property type="molecule type" value="Genomic_DNA"/>
</dbReference>
<comment type="caution">
    <text evidence="1">The sequence shown here is derived from an EMBL/GenBank/DDBJ whole genome shotgun (WGS) entry which is preliminary data.</text>
</comment>
<protein>
    <recommendedName>
        <fullName evidence="2">DUF3301 domain-containing protein</fullName>
    </recommendedName>
</protein>
<evidence type="ECO:0000313" key="1">
    <source>
        <dbReference type="EMBL" id="KKN31964.1"/>
    </source>
</evidence>